<organism evidence="4 5">
    <name type="scientific">Alkaliphilus peptidifermentans DSM 18978</name>
    <dbReference type="NCBI Taxonomy" id="1120976"/>
    <lineage>
        <taxon>Bacteria</taxon>
        <taxon>Bacillati</taxon>
        <taxon>Bacillota</taxon>
        <taxon>Clostridia</taxon>
        <taxon>Peptostreptococcales</taxon>
        <taxon>Natronincolaceae</taxon>
        <taxon>Alkaliphilus</taxon>
    </lineage>
</organism>
<dbReference type="HAMAP" id="MF_00095">
    <property type="entry name" value="SfsA"/>
    <property type="match status" value="1"/>
</dbReference>
<dbReference type="Gene3D" id="3.40.1350.60">
    <property type="match status" value="1"/>
</dbReference>
<reference evidence="4 5" key="1">
    <citation type="submission" date="2016-10" db="EMBL/GenBank/DDBJ databases">
        <authorList>
            <person name="de Groot N.N."/>
        </authorList>
    </citation>
    <scope>NUCLEOTIDE SEQUENCE [LARGE SCALE GENOMIC DNA]</scope>
    <source>
        <strain evidence="4 5">DSM 18978</strain>
    </source>
</reference>
<evidence type="ECO:0000313" key="5">
    <source>
        <dbReference type="Proteomes" id="UP000198636"/>
    </source>
</evidence>
<comment type="similarity">
    <text evidence="1">Belongs to the SfsA family.</text>
</comment>
<proteinExistence type="inferred from homology"/>
<dbReference type="PANTHER" id="PTHR30545">
    <property type="entry name" value="SUGAR FERMENTATION STIMULATION PROTEIN A"/>
    <property type="match status" value="1"/>
</dbReference>
<evidence type="ECO:0000313" key="4">
    <source>
        <dbReference type="EMBL" id="SCY98197.1"/>
    </source>
</evidence>
<dbReference type="RefSeq" id="WP_091545816.1">
    <property type="nucleotide sequence ID" value="NZ_FMUS01000026.1"/>
</dbReference>
<dbReference type="EMBL" id="FMUS01000026">
    <property type="protein sequence ID" value="SCY98197.1"/>
    <property type="molecule type" value="Genomic_DNA"/>
</dbReference>
<gene>
    <name evidence="1" type="primary">sfsA</name>
    <name evidence="4" type="ORF">SAMN03080606_03376</name>
</gene>
<dbReference type="InterPro" id="IPR041465">
    <property type="entry name" value="SfsA_N"/>
</dbReference>
<evidence type="ECO:0000256" key="1">
    <source>
        <dbReference type="HAMAP-Rule" id="MF_00095"/>
    </source>
</evidence>
<name>A0A1G5KCC9_9FIRM</name>
<evidence type="ECO:0000259" key="3">
    <source>
        <dbReference type="Pfam" id="PF17746"/>
    </source>
</evidence>
<dbReference type="STRING" id="1120976.SAMN03080606_03376"/>
<keyword evidence="5" id="KW-1185">Reference proteome</keyword>
<dbReference type="InterPro" id="IPR005224">
    <property type="entry name" value="SfsA"/>
</dbReference>
<dbReference type="Proteomes" id="UP000198636">
    <property type="component" value="Unassembled WGS sequence"/>
</dbReference>
<feature type="domain" description="Sugar fermentation stimulation protein C-terminal" evidence="2">
    <location>
        <begin position="84"/>
        <end position="220"/>
    </location>
</feature>
<dbReference type="Pfam" id="PF03749">
    <property type="entry name" value="SfsA"/>
    <property type="match status" value="1"/>
</dbReference>
<dbReference type="OrthoDB" id="9802365at2"/>
<dbReference type="GO" id="GO:0003677">
    <property type="term" value="F:DNA binding"/>
    <property type="evidence" value="ECO:0007669"/>
    <property type="project" value="InterPro"/>
</dbReference>
<dbReference type="Pfam" id="PF17746">
    <property type="entry name" value="SfsA_N"/>
    <property type="match status" value="1"/>
</dbReference>
<evidence type="ECO:0000259" key="2">
    <source>
        <dbReference type="Pfam" id="PF03749"/>
    </source>
</evidence>
<dbReference type="AlphaFoldDB" id="A0A1G5KCC9"/>
<dbReference type="Gene3D" id="2.40.50.580">
    <property type="match status" value="1"/>
</dbReference>
<dbReference type="CDD" id="cd22359">
    <property type="entry name" value="SfsA-like_bacterial"/>
    <property type="match status" value="1"/>
</dbReference>
<dbReference type="NCBIfam" id="TIGR00230">
    <property type="entry name" value="sfsA"/>
    <property type="match status" value="1"/>
</dbReference>
<dbReference type="PANTHER" id="PTHR30545:SF2">
    <property type="entry name" value="SUGAR FERMENTATION STIMULATION PROTEIN A"/>
    <property type="match status" value="1"/>
</dbReference>
<sequence>MKIFVEGELINGFFVNRINRFIAEVCIDGRKEISHVPNTGRMKELLVPGARIILRRVNDPKRKTTLDLLMVYKEDLLVAIDSKLPNSLLDKAFKNREIEGFNQYNQVKREVSFGKSKFDFSLNNTSQNALIEAKCVTLVKDNYLATFPDAPTERGTRHVLELIEAKNQGIRGAVFFIVQREDCNKFTPNVEMDKSFYNAVVMGMERGIEFYAYNCKVAPNYIELMKQLEIEM</sequence>
<protein>
    <recommendedName>
        <fullName evidence="1">Sugar fermentation stimulation protein homolog</fullName>
    </recommendedName>
</protein>
<accession>A0A1G5KCC9</accession>
<feature type="domain" description="SfsA N-terminal OB" evidence="3">
    <location>
        <begin position="15"/>
        <end position="80"/>
    </location>
</feature>
<dbReference type="InterPro" id="IPR040452">
    <property type="entry name" value="SfsA_C"/>
</dbReference>